<name>A0AAD6Z8N5_9AGAR</name>
<sequence length="212" mass="23258">MLFTSLTVALFSLIFSDCAHSPISYTYNAPVHKFTEITKSWFDIQWYGGAVVSNTTGTDSVPGATRSGFYGETLFHETLTMYSLDPDALAYSLRGESRIYVPPDQPVVHIGRYTETMRIESICSGAATYINIRSYLCSNDSTQAYDLAYTLQTVAFQGIAARIHATVMGGDCLLTTTITECQRPARPLRHALTPNLAPMTSSQPTANISKLS</sequence>
<keyword evidence="1" id="KW-0732">Signal</keyword>
<organism evidence="2 3">
    <name type="scientific">Mycena albidolilacea</name>
    <dbReference type="NCBI Taxonomy" id="1033008"/>
    <lineage>
        <taxon>Eukaryota</taxon>
        <taxon>Fungi</taxon>
        <taxon>Dikarya</taxon>
        <taxon>Basidiomycota</taxon>
        <taxon>Agaricomycotina</taxon>
        <taxon>Agaricomycetes</taxon>
        <taxon>Agaricomycetidae</taxon>
        <taxon>Agaricales</taxon>
        <taxon>Marasmiineae</taxon>
        <taxon>Mycenaceae</taxon>
        <taxon>Mycena</taxon>
    </lineage>
</organism>
<evidence type="ECO:0000313" key="3">
    <source>
        <dbReference type="Proteomes" id="UP001218218"/>
    </source>
</evidence>
<dbReference type="Proteomes" id="UP001218218">
    <property type="component" value="Unassembled WGS sequence"/>
</dbReference>
<dbReference type="EMBL" id="JARIHO010000072">
    <property type="protein sequence ID" value="KAJ7312453.1"/>
    <property type="molecule type" value="Genomic_DNA"/>
</dbReference>
<accession>A0AAD6Z8N5</accession>
<evidence type="ECO:0000256" key="1">
    <source>
        <dbReference type="SAM" id="SignalP"/>
    </source>
</evidence>
<feature type="signal peptide" evidence="1">
    <location>
        <begin position="1"/>
        <end position="18"/>
    </location>
</feature>
<dbReference type="Gene3D" id="3.30.530.20">
    <property type="match status" value="1"/>
</dbReference>
<proteinExistence type="predicted"/>
<gene>
    <name evidence="2" type="ORF">DFH08DRAFT_1087633</name>
</gene>
<reference evidence="2" key="1">
    <citation type="submission" date="2023-03" db="EMBL/GenBank/DDBJ databases">
        <title>Massive genome expansion in bonnet fungi (Mycena s.s.) driven by repeated elements and novel gene families across ecological guilds.</title>
        <authorList>
            <consortium name="Lawrence Berkeley National Laboratory"/>
            <person name="Harder C.B."/>
            <person name="Miyauchi S."/>
            <person name="Viragh M."/>
            <person name="Kuo A."/>
            <person name="Thoen E."/>
            <person name="Andreopoulos B."/>
            <person name="Lu D."/>
            <person name="Skrede I."/>
            <person name="Drula E."/>
            <person name="Henrissat B."/>
            <person name="Morin E."/>
            <person name="Kohler A."/>
            <person name="Barry K."/>
            <person name="LaButti K."/>
            <person name="Morin E."/>
            <person name="Salamov A."/>
            <person name="Lipzen A."/>
            <person name="Mereny Z."/>
            <person name="Hegedus B."/>
            <person name="Baldrian P."/>
            <person name="Stursova M."/>
            <person name="Weitz H."/>
            <person name="Taylor A."/>
            <person name="Grigoriev I.V."/>
            <person name="Nagy L.G."/>
            <person name="Martin F."/>
            <person name="Kauserud H."/>
        </authorList>
    </citation>
    <scope>NUCLEOTIDE SEQUENCE</scope>
    <source>
        <strain evidence="2">CBHHK002</strain>
    </source>
</reference>
<evidence type="ECO:0000313" key="2">
    <source>
        <dbReference type="EMBL" id="KAJ7312453.1"/>
    </source>
</evidence>
<feature type="chain" id="PRO_5041923239" evidence="1">
    <location>
        <begin position="19"/>
        <end position="212"/>
    </location>
</feature>
<protein>
    <submittedName>
        <fullName evidence="2">Uncharacterized protein</fullName>
    </submittedName>
</protein>
<dbReference type="InterPro" id="IPR023393">
    <property type="entry name" value="START-like_dom_sf"/>
</dbReference>
<keyword evidence="3" id="KW-1185">Reference proteome</keyword>
<dbReference type="AlphaFoldDB" id="A0AAD6Z8N5"/>
<comment type="caution">
    <text evidence="2">The sequence shown here is derived from an EMBL/GenBank/DDBJ whole genome shotgun (WGS) entry which is preliminary data.</text>
</comment>